<dbReference type="AlphaFoldDB" id="A0ABD5SQ76"/>
<feature type="transmembrane region" description="Helical" evidence="1">
    <location>
        <begin position="7"/>
        <end position="24"/>
    </location>
</feature>
<keyword evidence="1" id="KW-0472">Membrane</keyword>
<sequence>MIIGAALQRFAILVMLFGGVLELSTGGTGMGILIFALLVGAVGLLLELFPQVTDREASTTE</sequence>
<proteinExistence type="predicted"/>
<dbReference type="Proteomes" id="UP001596383">
    <property type="component" value="Unassembled WGS sequence"/>
</dbReference>
<accession>A0ABD5SQ76</accession>
<reference evidence="2 3" key="1">
    <citation type="journal article" date="2019" name="Int. J. Syst. Evol. Microbiol.">
        <title>The Global Catalogue of Microorganisms (GCM) 10K type strain sequencing project: providing services to taxonomists for standard genome sequencing and annotation.</title>
        <authorList>
            <consortium name="The Broad Institute Genomics Platform"/>
            <consortium name="The Broad Institute Genome Sequencing Center for Infectious Disease"/>
            <person name="Wu L."/>
            <person name="Ma J."/>
        </authorList>
    </citation>
    <scope>NUCLEOTIDE SEQUENCE [LARGE SCALE GENOMIC DNA]</scope>
    <source>
        <strain evidence="2 3">LMG 29247</strain>
    </source>
</reference>
<keyword evidence="3" id="KW-1185">Reference proteome</keyword>
<keyword evidence="1" id="KW-0812">Transmembrane</keyword>
<evidence type="ECO:0000313" key="3">
    <source>
        <dbReference type="Proteomes" id="UP001596383"/>
    </source>
</evidence>
<name>A0ABD5SQ76_9EURY</name>
<dbReference type="RefSeq" id="WP_273740099.1">
    <property type="nucleotide sequence ID" value="NZ_JAQIVI010000338.1"/>
</dbReference>
<organism evidence="2 3">
    <name type="scientific">Natrinema soli</name>
    <dbReference type="NCBI Taxonomy" id="1930624"/>
    <lineage>
        <taxon>Archaea</taxon>
        <taxon>Methanobacteriati</taxon>
        <taxon>Methanobacteriota</taxon>
        <taxon>Stenosarchaea group</taxon>
        <taxon>Halobacteria</taxon>
        <taxon>Halobacteriales</taxon>
        <taxon>Natrialbaceae</taxon>
        <taxon>Natrinema</taxon>
    </lineage>
</organism>
<comment type="caution">
    <text evidence="2">The sequence shown here is derived from an EMBL/GenBank/DDBJ whole genome shotgun (WGS) entry which is preliminary data.</text>
</comment>
<evidence type="ECO:0000313" key="2">
    <source>
        <dbReference type="EMBL" id="MFC6767177.1"/>
    </source>
</evidence>
<keyword evidence="1" id="KW-1133">Transmembrane helix</keyword>
<protein>
    <submittedName>
        <fullName evidence="2">Uncharacterized protein</fullName>
    </submittedName>
</protein>
<evidence type="ECO:0000256" key="1">
    <source>
        <dbReference type="SAM" id="Phobius"/>
    </source>
</evidence>
<dbReference type="EMBL" id="JBHSWV010000338">
    <property type="protein sequence ID" value="MFC6767177.1"/>
    <property type="molecule type" value="Genomic_DNA"/>
</dbReference>
<gene>
    <name evidence="2" type="ORF">ACFQE6_19990</name>
</gene>